<keyword evidence="1" id="KW-0472">Membrane</keyword>
<dbReference type="InterPro" id="IPR011856">
    <property type="entry name" value="tRNA_endonuc-like_dom_sf"/>
</dbReference>
<comment type="caution">
    <text evidence="3">The sequence shown here is derived from an EMBL/GenBank/DDBJ whole genome shotgun (WGS) entry which is preliminary data.</text>
</comment>
<dbReference type="GO" id="GO:0009307">
    <property type="term" value="P:DNA restriction-modification system"/>
    <property type="evidence" value="ECO:0007669"/>
    <property type="project" value="InterPro"/>
</dbReference>
<proteinExistence type="predicted"/>
<dbReference type="PANTHER" id="PTHR30015:SF6">
    <property type="entry name" value="SLL1429 PROTEIN"/>
    <property type="match status" value="1"/>
</dbReference>
<evidence type="ECO:0000313" key="4">
    <source>
        <dbReference type="Proteomes" id="UP000311713"/>
    </source>
</evidence>
<dbReference type="GO" id="GO:0003677">
    <property type="term" value="F:DNA binding"/>
    <property type="evidence" value="ECO:0007669"/>
    <property type="project" value="InterPro"/>
</dbReference>
<dbReference type="Proteomes" id="UP000311713">
    <property type="component" value="Unassembled WGS sequence"/>
</dbReference>
<accession>A0A5C4V1I8</accession>
<name>A0A5C4V1I8_9ACTN</name>
<dbReference type="PANTHER" id="PTHR30015">
    <property type="entry name" value="MRR RESTRICTION SYSTEM PROTEIN"/>
    <property type="match status" value="1"/>
</dbReference>
<feature type="domain" description="Restriction endonuclease type IV Mrr" evidence="2">
    <location>
        <begin position="89"/>
        <end position="201"/>
    </location>
</feature>
<dbReference type="SUPFAM" id="SSF52980">
    <property type="entry name" value="Restriction endonuclease-like"/>
    <property type="match status" value="1"/>
</dbReference>
<keyword evidence="3" id="KW-0378">Hydrolase</keyword>
<dbReference type="GO" id="GO:0015666">
    <property type="term" value="F:restriction endodeoxyribonuclease activity"/>
    <property type="evidence" value="ECO:0007669"/>
    <property type="project" value="TreeGrafter"/>
</dbReference>
<sequence>MAARRRPRYRRPRGGGELLAAGVVAVALLVAAVELATAVLHSLLRAWPVPVALALGAMAYGLWRARRLSRARRTRAAMLAKLRIPLTDLDAMSDKAFEFALRDLLIRDGWAARVVGQKGDQAADVIGDHARRGRIVLQAKHTRVGNKVNSAVMYQVKGTAHPVHGADNAVVVTNAGFTRDARSWGDRHHIHWTDRDRLREWAELGTPLHQLLRLPERRQRPLTRRRPIPGPQPA</sequence>
<dbReference type="EMBL" id="VDGT01000009">
    <property type="protein sequence ID" value="TNM29850.1"/>
    <property type="molecule type" value="Genomic_DNA"/>
</dbReference>
<dbReference type="OrthoDB" id="5181666at2"/>
<dbReference type="InterPro" id="IPR011335">
    <property type="entry name" value="Restrct_endonuc-II-like"/>
</dbReference>
<reference evidence="3 4" key="1">
    <citation type="submission" date="2019-06" db="EMBL/GenBank/DDBJ databases">
        <title>Draft genome of Streptomyces sedi sp. JCM16909.</title>
        <authorList>
            <person name="Klykleung N."/>
            <person name="Tanasupawat S."/>
            <person name="Kudo T."/>
            <person name="Yuki M."/>
            <person name="Ohkuma M."/>
        </authorList>
    </citation>
    <scope>NUCLEOTIDE SEQUENCE [LARGE SCALE GENOMIC DNA]</scope>
    <source>
        <strain evidence="3 4">JCM 16909</strain>
    </source>
</reference>
<dbReference type="RefSeq" id="WP_139645039.1">
    <property type="nucleotide sequence ID" value="NZ_BAAAZS010000153.1"/>
</dbReference>
<gene>
    <name evidence="3" type="ORF">FH715_14015</name>
</gene>
<keyword evidence="3" id="KW-0540">Nuclease</keyword>
<feature type="transmembrane region" description="Helical" evidence="1">
    <location>
        <begin position="45"/>
        <end position="63"/>
    </location>
</feature>
<keyword evidence="3" id="KW-0255">Endonuclease</keyword>
<keyword evidence="4" id="KW-1185">Reference proteome</keyword>
<evidence type="ECO:0000259" key="2">
    <source>
        <dbReference type="Pfam" id="PF04471"/>
    </source>
</evidence>
<dbReference type="InterPro" id="IPR007560">
    <property type="entry name" value="Restrct_endonuc_IV_Mrr"/>
</dbReference>
<protein>
    <submittedName>
        <fullName evidence="3">Restriction endonuclease</fullName>
    </submittedName>
</protein>
<dbReference type="Gene3D" id="3.40.1350.10">
    <property type="match status" value="1"/>
</dbReference>
<dbReference type="InterPro" id="IPR052906">
    <property type="entry name" value="Type_IV_Methyl-Rstrct_Enzyme"/>
</dbReference>
<dbReference type="Pfam" id="PF04471">
    <property type="entry name" value="Mrr_cat"/>
    <property type="match status" value="1"/>
</dbReference>
<dbReference type="AlphaFoldDB" id="A0A5C4V1I8"/>
<organism evidence="3 4">
    <name type="scientific">Streptomyces sedi</name>
    <dbReference type="NCBI Taxonomy" id="555059"/>
    <lineage>
        <taxon>Bacteria</taxon>
        <taxon>Bacillati</taxon>
        <taxon>Actinomycetota</taxon>
        <taxon>Actinomycetes</taxon>
        <taxon>Kitasatosporales</taxon>
        <taxon>Streptomycetaceae</taxon>
        <taxon>Streptomyces</taxon>
    </lineage>
</organism>
<keyword evidence="1" id="KW-1133">Transmembrane helix</keyword>
<keyword evidence="1" id="KW-0812">Transmembrane</keyword>
<evidence type="ECO:0000313" key="3">
    <source>
        <dbReference type="EMBL" id="TNM29850.1"/>
    </source>
</evidence>
<evidence type="ECO:0000256" key="1">
    <source>
        <dbReference type="SAM" id="Phobius"/>
    </source>
</evidence>